<protein>
    <submittedName>
        <fullName evidence="3">Nucleoside-diphosphate sugar epimerase</fullName>
    </submittedName>
</protein>
<dbReference type="CDD" id="cd05237">
    <property type="entry name" value="UDP_invert_4-6DH_SDR_e"/>
    <property type="match status" value="1"/>
</dbReference>
<dbReference type="Gene3D" id="3.40.50.720">
    <property type="entry name" value="NAD(P)-binding Rossmann-like Domain"/>
    <property type="match status" value="2"/>
</dbReference>
<evidence type="ECO:0000313" key="4">
    <source>
        <dbReference type="Proteomes" id="UP000620133"/>
    </source>
</evidence>
<sequence>MKQSRMKRIKQIIAFISFDVIAISITYMIAILMFRVLDVPVNTGEIWYALPIIIVFKVLIYSFFGMYSMLVNHIGFEDVVKITFVTIFTNVSIVVFIWLTDAHFMYKTAYFFITIAEVSLITLPRVANRLILYFKINWDWNKALGRRTLIIGAGSAGEAILKEIYRNKDLNNMPMGFIDDDVTKIGSRLSGIKILGKLDEIENFIDQLQIEEIVIAINDFPSKKIRELSQLTTHRHVRIKKMMSVSELNEQSRPRIIDIRIEDLLDREEITLEDDQIETFIKGEVVLVTGGGGSIGSELCRQIVKLEPKKIIIFDIYENNAYDIQQEILRTFKKQNKEIDLVVWIGSVYNLKRLETLFQTFKPTLVFHAAAYKHVPLMEDSAVEAVRTNVIGTYNCSSLAKKYNAKKFVLVSSDKAVRSTNIMGATKRFAELIIQDQQNGQKGTKFSAVRFGNVLGSNGSVIPLFKKQIEDGGPVTVTHQEITRYFMTIPEAVGLILQCGVFAQGGEVFILDMGEPTKIVNLAEKMISLNGLKPYEDIEIEFTGLRPGEKLFEELLVDHEYGSQLKTQNEKIFIEKQRDVKKEELDFEILCGKLENLDNEEVKDCVAKIIKTYNRNGNGEHKKN</sequence>
<dbReference type="EMBL" id="AP024412">
    <property type="protein sequence ID" value="BCR36175.1"/>
    <property type="molecule type" value="Genomic_DNA"/>
</dbReference>
<evidence type="ECO:0000259" key="2">
    <source>
        <dbReference type="Pfam" id="PF02719"/>
    </source>
</evidence>
<proteinExistence type="inferred from homology"/>
<dbReference type="AlphaFoldDB" id="A0A7U9TJ05"/>
<dbReference type="InterPro" id="IPR051203">
    <property type="entry name" value="Polysaccharide_Synthase-Rel"/>
</dbReference>
<dbReference type="Pfam" id="PF02719">
    <property type="entry name" value="Polysacc_synt_2"/>
    <property type="match status" value="1"/>
</dbReference>
<dbReference type="InterPro" id="IPR003869">
    <property type="entry name" value="Polysac_CapD-like"/>
</dbReference>
<evidence type="ECO:0000313" key="3">
    <source>
        <dbReference type="EMBL" id="BCR36175.1"/>
    </source>
</evidence>
<dbReference type="PANTHER" id="PTHR43318:SF1">
    <property type="entry name" value="POLYSACCHARIDE BIOSYNTHESIS PROTEIN EPSC-RELATED"/>
    <property type="match status" value="1"/>
</dbReference>
<comment type="similarity">
    <text evidence="1">Belongs to the polysaccharide synthase family.</text>
</comment>
<gene>
    <name evidence="3" type="ORF">MPAN_010680</name>
</gene>
<dbReference type="PANTHER" id="PTHR43318">
    <property type="entry name" value="UDP-N-ACETYLGLUCOSAMINE 4,6-DEHYDRATASE"/>
    <property type="match status" value="1"/>
</dbReference>
<dbReference type="SUPFAM" id="SSF51735">
    <property type="entry name" value="NAD(P)-binding Rossmann-fold domains"/>
    <property type="match status" value="1"/>
</dbReference>
<dbReference type="InterPro" id="IPR036291">
    <property type="entry name" value="NAD(P)-bd_dom_sf"/>
</dbReference>
<keyword evidence="4" id="KW-1185">Reference proteome</keyword>
<accession>A0A7U9TJ05</accession>
<dbReference type="Proteomes" id="UP000620133">
    <property type="component" value="Chromosome"/>
</dbReference>
<dbReference type="RefSeq" id="WP_176240145.1">
    <property type="nucleotide sequence ID" value="NZ_AP024412.1"/>
</dbReference>
<dbReference type="InterPro" id="IPR029063">
    <property type="entry name" value="SAM-dependent_MTases_sf"/>
</dbReference>
<dbReference type="KEGG" id="manr:MPAN_010680"/>
<feature type="domain" description="Polysaccharide biosynthesis protein CapD-like" evidence="2">
    <location>
        <begin position="286"/>
        <end position="574"/>
    </location>
</feature>
<name>A0A7U9TJ05_9MOLU</name>
<organism evidence="3 4">
    <name type="scientific">Mariniplasma anaerobium</name>
    <dbReference type="NCBI Taxonomy" id="2735436"/>
    <lineage>
        <taxon>Bacteria</taxon>
        <taxon>Bacillati</taxon>
        <taxon>Mycoplasmatota</taxon>
        <taxon>Mollicutes</taxon>
        <taxon>Acholeplasmatales</taxon>
        <taxon>Acholeplasmataceae</taxon>
        <taxon>Mariniplasma</taxon>
    </lineage>
</organism>
<dbReference type="Pfam" id="PF13727">
    <property type="entry name" value="CoA_binding_3"/>
    <property type="match status" value="1"/>
</dbReference>
<evidence type="ECO:0000256" key="1">
    <source>
        <dbReference type="ARBA" id="ARBA00007430"/>
    </source>
</evidence>
<reference evidence="3" key="1">
    <citation type="submission" date="2021-01" db="EMBL/GenBank/DDBJ databases">
        <title>Draft genome sequence of Acholeplasmataceae bacterium strain Mahy22.</title>
        <authorList>
            <person name="Watanabe M."/>
            <person name="Kojima H."/>
            <person name="Fukui M."/>
        </authorList>
    </citation>
    <scope>NUCLEOTIDE SEQUENCE</scope>
    <source>
        <strain evidence="3">Mahy22</strain>
    </source>
</reference>
<dbReference type="SUPFAM" id="SSF53335">
    <property type="entry name" value="S-adenosyl-L-methionine-dependent methyltransferases"/>
    <property type="match status" value="1"/>
</dbReference>